<dbReference type="AlphaFoldDB" id="A0A080WJ17"/>
<dbReference type="eggNOG" id="ENOG502SKQE">
    <property type="taxonomic scope" value="Eukaryota"/>
</dbReference>
<gene>
    <name evidence="1" type="ORF">TERG_11727</name>
</gene>
<dbReference type="PANTHER" id="PTHR21310">
    <property type="entry name" value="AMINOGLYCOSIDE PHOSPHOTRANSFERASE-RELATED-RELATED"/>
    <property type="match status" value="1"/>
</dbReference>
<evidence type="ECO:0000313" key="1">
    <source>
        <dbReference type="EMBL" id="KFL60622.1"/>
    </source>
</evidence>
<protein>
    <submittedName>
        <fullName evidence="1">Uncharacterized protein</fullName>
    </submittedName>
</protein>
<evidence type="ECO:0000313" key="2">
    <source>
        <dbReference type="Proteomes" id="UP000008864"/>
    </source>
</evidence>
<dbReference type="InterPro" id="IPR051678">
    <property type="entry name" value="AGP_Transferase"/>
</dbReference>
<dbReference type="OrthoDB" id="5412996at2759"/>
<dbReference type="Proteomes" id="UP000008864">
    <property type="component" value="Unassembled WGS sequence"/>
</dbReference>
<dbReference type="VEuPathDB" id="FungiDB:TERG_11727"/>
<accession>A0A080WJ17</accession>
<dbReference type="RefSeq" id="XP_047605444.1">
    <property type="nucleotide sequence ID" value="XM_047750794.1"/>
</dbReference>
<keyword evidence="2" id="KW-1185">Reference proteome</keyword>
<proteinExistence type="predicted"/>
<dbReference type="InterPro" id="IPR011009">
    <property type="entry name" value="Kinase-like_dom_sf"/>
</dbReference>
<sequence>MSRLFSTSARALLQWAGFDRNKLPEKWRSAVERFTGPGGGAEARLGKLKRVDIKYRDDNPVHQSHFNRDDQEWVILVQKSLARMVGSLLHSHGIKSTKQHSTLGKNNPFSQNLHLYCVIATKMEMAYDDSAWERSDTIFDSFKKKASSPDVLRAVTEFMAAKYPVSQPNDRARIIGVGAFNFCYRMEFNNGTSSLLRFASPGRSMFPEEKTQAEVSVMLYLKENTDIPIPTILDWGMEGPCDMGPYILMEFVSSASNLTAKLRKPGYTREDRPVLDSDIDESKLEFLYGQMADIILQLSRCSFNKIGCLAARPGGWAITKRPLTMNMNELVQLGGYPKDFLPSSPFASASNYFKSLAETQYTHLSTQRNDAIYSEEDCRRKYTIRKIMLKLAEQSKLTGEEITDHNKYKLFCDDLRPTNVLIDKNCKVVAVIDWEFTYSAPSEFTYSPPWWLLLETPEDWPSGILDWAVTYDSRLKVFLRAMARHEDIAIRDGRLSDGERLSKRMYNSWNSGAFWINYGLRKSWALDIVWPFIDRAIFGGEQPHEQRIALLENRIQFTDDERKEMDAFVQRKLRDLTA</sequence>
<organism evidence="1 2">
    <name type="scientific">Trichophyton rubrum (strain ATCC MYA-4607 / CBS 118892)</name>
    <name type="common">Athlete's foot fungus</name>
    <dbReference type="NCBI Taxonomy" id="559305"/>
    <lineage>
        <taxon>Eukaryota</taxon>
        <taxon>Fungi</taxon>
        <taxon>Dikarya</taxon>
        <taxon>Ascomycota</taxon>
        <taxon>Pezizomycotina</taxon>
        <taxon>Eurotiomycetes</taxon>
        <taxon>Eurotiomycetidae</taxon>
        <taxon>Onygenales</taxon>
        <taxon>Arthrodermataceae</taxon>
        <taxon>Trichophyton</taxon>
    </lineage>
</organism>
<dbReference type="InParanoid" id="A0A080WJ17"/>
<name>A0A080WJ17_TRIRC</name>
<dbReference type="SUPFAM" id="SSF56112">
    <property type="entry name" value="Protein kinase-like (PK-like)"/>
    <property type="match status" value="1"/>
</dbReference>
<dbReference type="HOGENOM" id="CLU_028906_2_0_1"/>
<dbReference type="OMA" id="WALDIVW"/>
<dbReference type="EMBL" id="GG700648">
    <property type="protein sequence ID" value="KFL60622.1"/>
    <property type="molecule type" value="Genomic_DNA"/>
</dbReference>
<dbReference type="PANTHER" id="PTHR21310:SF37">
    <property type="entry name" value="AMINOGLYCOSIDE PHOSPHOTRANSFERASE DOMAIN-CONTAINING PROTEIN"/>
    <property type="match status" value="1"/>
</dbReference>
<reference evidence="2" key="1">
    <citation type="journal article" date="2012" name="MBio">
        <title>Comparative genome analysis of Trichophyton rubrum and related dermatophytes reveals candidate genes involved in infection.</title>
        <authorList>
            <person name="Martinez D.A."/>
            <person name="Oliver B.G."/>
            <person name="Graeser Y."/>
            <person name="Goldberg J.M."/>
            <person name="Li W."/>
            <person name="Martinez-Rossi N.M."/>
            <person name="Monod M."/>
            <person name="Shelest E."/>
            <person name="Barton R.C."/>
            <person name="Birch E."/>
            <person name="Brakhage A.A."/>
            <person name="Chen Z."/>
            <person name="Gurr S.J."/>
            <person name="Heiman D."/>
            <person name="Heitman J."/>
            <person name="Kosti I."/>
            <person name="Rossi A."/>
            <person name="Saif S."/>
            <person name="Samalova M."/>
            <person name="Saunders C.W."/>
            <person name="Shea T."/>
            <person name="Summerbell R.C."/>
            <person name="Xu J."/>
            <person name="Young S."/>
            <person name="Zeng Q."/>
            <person name="Birren B.W."/>
            <person name="Cuomo C.A."/>
            <person name="White T.C."/>
        </authorList>
    </citation>
    <scope>NUCLEOTIDE SEQUENCE [LARGE SCALE GENOMIC DNA]</scope>
    <source>
        <strain evidence="2">ATCC MYA-4607 / CBS 118892</strain>
    </source>
</reference>
<dbReference type="GeneID" id="10375070"/>